<dbReference type="InterPro" id="IPR029058">
    <property type="entry name" value="AB_hydrolase_fold"/>
</dbReference>
<dbReference type="AlphaFoldDB" id="A0AAN9ZE59"/>
<dbReference type="SUPFAM" id="SSF53474">
    <property type="entry name" value="alpha/beta-Hydrolases"/>
    <property type="match status" value="1"/>
</dbReference>
<reference evidence="1 2" key="1">
    <citation type="submission" date="2024-03" db="EMBL/GenBank/DDBJ databases">
        <title>The genome assembly and annotation of the cricket Gryllus longicercus Weissman &amp; Gray.</title>
        <authorList>
            <person name="Szrajer S."/>
            <person name="Gray D."/>
            <person name="Ylla G."/>
        </authorList>
    </citation>
    <scope>NUCLEOTIDE SEQUENCE [LARGE SCALE GENOMIC DNA]</scope>
    <source>
        <strain evidence="1">DAG 2021-001</strain>
        <tissue evidence="1">Whole body minus gut</tissue>
    </source>
</reference>
<sequence>MSRRALRSLHEAGTLDLPAAVDFVLEATAAPRLHVVAHSTGAAALLALLAERPQYNAKVGVAFLLAPAVLLRSAYSPVLRLFAAGTNFVQPQTMAKLIGKDEFDPDNSIIKRLHGSDCDTIAPSAEICDNILFRLVGYDSASLYPDVQQLRRWLPRMVDTYRVERPDFNHLDFLWAPDAPQQVYRRLLHLLVGLSR</sequence>
<dbReference type="Gene3D" id="3.40.50.1820">
    <property type="entry name" value="alpha/beta hydrolase"/>
    <property type="match status" value="2"/>
</dbReference>
<evidence type="ECO:0008006" key="3">
    <source>
        <dbReference type="Google" id="ProtNLM"/>
    </source>
</evidence>
<evidence type="ECO:0000313" key="1">
    <source>
        <dbReference type="EMBL" id="KAK7871602.1"/>
    </source>
</evidence>
<accession>A0AAN9ZE59</accession>
<dbReference type="PANTHER" id="PTHR11005">
    <property type="entry name" value="LYSOSOMAL ACID LIPASE-RELATED"/>
    <property type="match status" value="1"/>
</dbReference>
<dbReference type="Proteomes" id="UP001378592">
    <property type="component" value="Unassembled WGS sequence"/>
</dbReference>
<name>A0AAN9ZE59_9ORTH</name>
<proteinExistence type="predicted"/>
<evidence type="ECO:0000313" key="2">
    <source>
        <dbReference type="Proteomes" id="UP001378592"/>
    </source>
</evidence>
<comment type="caution">
    <text evidence="1">The sequence shown here is derived from an EMBL/GenBank/DDBJ whole genome shotgun (WGS) entry which is preliminary data.</text>
</comment>
<gene>
    <name evidence="1" type="ORF">R5R35_001794</name>
</gene>
<keyword evidence="2" id="KW-1185">Reference proteome</keyword>
<dbReference type="EMBL" id="JAZDUA010000036">
    <property type="protein sequence ID" value="KAK7871602.1"/>
    <property type="molecule type" value="Genomic_DNA"/>
</dbReference>
<protein>
    <recommendedName>
        <fullName evidence="3">Lipase</fullName>
    </recommendedName>
</protein>
<organism evidence="1 2">
    <name type="scientific">Gryllus longicercus</name>
    <dbReference type="NCBI Taxonomy" id="2509291"/>
    <lineage>
        <taxon>Eukaryota</taxon>
        <taxon>Metazoa</taxon>
        <taxon>Ecdysozoa</taxon>
        <taxon>Arthropoda</taxon>
        <taxon>Hexapoda</taxon>
        <taxon>Insecta</taxon>
        <taxon>Pterygota</taxon>
        <taxon>Neoptera</taxon>
        <taxon>Polyneoptera</taxon>
        <taxon>Orthoptera</taxon>
        <taxon>Ensifera</taxon>
        <taxon>Gryllidea</taxon>
        <taxon>Grylloidea</taxon>
        <taxon>Gryllidae</taxon>
        <taxon>Gryllinae</taxon>
        <taxon>Gryllus</taxon>
    </lineage>
</organism>